<dbReference type="Pfam" id="PF09339">
    <property type="entry name" value="HTH_IclR"/>
    <property type="match status" value="1"/>
</dbReference>
<organism evidence="9 10">
    <name type="scientific">Kribbella solani</name>
    <dbReference type="NCBI Taxonomy" id="236067"/>
    <lineage>
        <taxon>Bacteria</taxon>
        <taxon>Bacillati</taxon>
        <taxon>Actinomycetota</taxon>
        <taxon>Actinomycetes</taxon>
        <taxon>Propionibacteriales</taxon>
        <taxon>Kribbellaceae</taxon>
        <taxon>Kribbella</taxon>
    </lineage>
</organism>
<dbReference type="GO" id="GO:0045892">
    <property type="term" value="P:negative regulation of DNA-templated transcription"/>
    <property type="evidence" value="ECO:0007669"/>
    <property type="project" value="TreeGrafter"/>
</dbReference>
<dbReference type="GO" id="GO:0003700">
    <property type="term" value="F:DNA-binding transcription factor activity"/>
    <property type="evidence" value="ECO:0007669"/>
    <property type="project" value="TreeGrafter"/>
</dbReference>
<dbReference type="FunFam" id="1.10.10.10:FF:000056">
    <property type="entry name" value="IclR family transcriptional regulator"/>
    <property type="match status" value="1"/>
</dbReference>
<proteinExistence type="predicted"/>
<dbReference type="InterPro" id="IPR050707">
    <property type="entry name" value="HTH_MetabolicPath_Reg"/>
</dbReference>
<dbReference type="Proteomes" id="UP000558997">
    <property type="component" value="Unassembled WGS sequence"/>
</dbReference>
<dbReference type="GO" id="GO:0003677">
    <property type="term" value="F:DNA binding"/>
    <property type="evidence" value="ECO:0007669"/>
    <property type="project" value="UniProtKB-KW"/>
</dbReference>
<dbReference type="InterPro" id="IPR005471">
    <property type="entry name" value="Tscrpt_reg_IclR_N"/>
</dbReference>
<dbReference type="SUPFAM" id="SSF46785">
    <property type="entry name" value="Winged helix' DNA-binding domain"/>
    <property type="match status" value="1"/>
</dbReference>
<accession>A0A841DHJ5</accession>
<keyword evidence="10" id="KW-1185">Reference proteome</keyword>
<dbReference type="InterPro" id="IPR036390">
    <property type="entry name" value="WH_DNA-bd_sf"/>
</dbReference>
<evidence type="ECO:0000313" key="10">
    <source>
        <dbReference type="Proteomes" id="UP000558997"/>
    </source>
</evidence>
<feature type="domain" description="IclR-ED" evidence="8">
    <location>
        <begin position="68"/>
        <end position="250"/>
    </location>
</feature>
<dbReference type="PROSITE" id="PS51078">
    <property type="entry name" value="ICLR_ED"/>
    <property type="match status" value="1"/>
</dbReference>
<evidence type="ECO:0000313" key="9">
    <source>
        <dbReference type="EMBL" id="MBB5977993.1"/>
    </source>
</evidence>
<dbReference type="Pfam" id="PF01614">
    <property type="entry name" value="IclR_C"/>
    <property type="match status" value="1"/>
</dbReference>
<dbReference type="InterPro" id="IPR036388">
    <property type="entry name" value="WH-like_DNA-bd_sf"/>
</dbReference>
<dbReference type="PROSITE" id="PS51077">
    <property type="entry name" value="HTH_ICLR"/>
    <property type="match status" value="1"/>
</dbReference>
<evidence type="ECO:0000256" key="5">
    <source>
        <dbReference type="ARBA" id="ARBA00058938"/>
    </source>
</evidence>
<keyword evidence="3 9" id="KW-0238">DNA-binding</keyword>
<dbReference type="SUPFAM" id="SSF55781">
    <property type="entry name" value="GAF domain-like"/>
    <property type="match status" value="1"/>
</dbReference>
<keyword evidence="4" id="KW-0804">Transcription</keyword>
<evidence type="ECO:0000256" key="4">
    <source>
        <dbReference type="ARBA" id="ARBA00023163"/>
    </source>
</evidence>
<dbReference type="PANTHER" id="PTHR30136:SF24">
    <property type="entry name" value="HTH-TYPE TRANSCRIPTIONAL REPRESSOR ALLR"/>
    <property type="match status" value="1"/>
</dbReference>
<evidence type="ECO:0000259" key="8">
    <source>
        <dbReference type="PROSITE" id="PS51078"/>
    </source>
</evidence>
<evidence type="ECO:0000256" key="1">
    <source>
        <dbReference type="ARBA" id="ARBA00022798"/>
    </source>
</evidence>
<protein>
    <recommendedName>
        <fullName evidence="6">Glycerol operon regulatory protein</fullName>
    </recommendedName>
</protein>
<comment type="function">
    <text evidence="5">May be an activator protein for the gylABX operon.</text>
</comment>
<dbReference type="RefSeq" id="WP_184832203.1">
    <property type="nucleotide sequence ID" value="NZ_BAAAVN010000015.1"/>
</dbReference>
<dbReference type="InterPro" id="IPR014757">
    <property type="entry name" value="Tscrpt_reg_IclR_C"/>
</dbReference>
<keyword evidence="1" id="KW-0319">Glycerol metabolism</keyword>
<dbReference type="AlphaFoldDB" id="A0A841DHJ5"/>
<dbReference type="SMART" id="SM00346">
    <property type="entry name" value="HTH_ICLR"/>
    <property type="match status" value="1"/>
</dbReference>
<keyword evidence="2" id="KW-0805">Transcription regulation</keyword>
<dbReference type="PANTHER" id="PTHR30136">
    <property type="entry name" value="HELIX-TURN-HELIX TRANSCRIPTIONAL REGULATOR, ICLR FAMILY"/>
    <property type="match status" value="1"/>
</dbReference>
<dbReference type="Gene3D" id="1.10.10.10">
    <property type="entry name" value="Winged helix-like DNA-binding domain superfamily/Winged helix DNA-binding domain"/>
    <property type="match status" value="1"/>
</dbReference>
<dbReference type="Gene3D" id="3.30.450.40">
    <property type="match status" value="1"/>
</dbReference>
<reference evidence="9 10" key="1">
    <citation type="submission" date="2020-08" db="EMBL/GenBank/DDBJ databases">
        <title>Sequencing the genomes of 1000 actinobacteria strains.</title>
        <authorList>
            <person name="Klenk H.-P."/>
        </authorList>
    </citation>
    <scope>NUCLEOTIDE SEQUENCE [LARGE SCALE GENOMIC DNA]</scope>
    <source>
        <strain evidence="9 10">DSM 17294</strain>
    </source>
</reference>
<feature type="domain" description="HTH iclR-type" evidence="7">
    <location>
        <begin position="5"/>
        <end position="67"/>
    </location>
</feature>
<sequence length="252" mass="26907">MPGTVQSIERAAAVLRLLAAAPDGLGVADLANALGLAKTTVHGILRTLHQVGFVEQDHSGAHYHLSDAFGRLGESYLDPNELRSRAINWADSLASRSGEVVRVGRLVEGKVEVVHHVFRPDDSDQNLDVGTTLPPHATALGKAVLAYDTSGAAQPRRLEAYTTRTITDPARLSKELATVRARGWAGEFEEHTVELASIAAPIRGLGGLVVGAVGLAGRVERICDSKLRHRPDLVTMVQATAQAIARDLRDDT</sequence>
<comment type="caution">
    <text evidence="9">The sequence shown here is derived from an EMBL/GenBank/DDBJ whole genome shotgun (WGS) entry which is preliminary data.</text>
</comment>
<evidence type="ECO:0000259" key="7">
    <source>
        <dbReference type="PROSITE" id="PS51077"/>
    </source>
</evidence>
<gene>
    <name evidence="9" type="ORF">HDA44_001334</name>
</gene>
<evidence type="ECO:0000256" key="6">
    <source>
        <dbReference type="ARBA" id="ARBA00070406"/>
    </source>
</evidence>
<dbReference type="InterPro" id="IPR029016">
    <property type="entry name" value="GAF-like_dom_sf"/>
</dbReference>
<name>A0A841DHJ5_9ACTN</name>
<dbReference type="GO" id="GO:0006071">
    <property type="term" value="P:glycerol metabolic process"/>
    <property type="evidence" value="ECO:0007669"/>
    <property type="project" value="UniProtKB-KW"/>
</dbReference>
<evidence type="ECO:0000256" key="3">
    <source>
        <dbReference type="ARBA" id="ARBA00023125"/>
    </source>
</evidence>
<evidence type="ECO:0000256" key="2">
    <source>
        <dbReference type="ARBA" id="ARBA00023015"/>
    </source>
</evidence>
<dbReference type="EMBL" id="JACHNF010000001">
    <property type="protein sequence ID" value="MBB5977993.1"/>
    <property type="molecule type" value="Genomic_DNA"/>
</dbReference>